<keyword evidence="16" id="KW-0511">Multifunctional enzyme</keyword>
<evidence type="ECO:0000256" key="18">
    <source>
        <dbReference type="ARBA" id="ARBA00049295"/>
    </source>
</evidence>
<comment type="function">
    <text evidence="17 19">Catalyzes the conversion of GTP to 2,5-diamino-6-ribosylamino-4(3H)-pyrimidinone 5'-phosphate (DARP), formate and pyrophosphate.</text>
</comment>
<reference evidence="22 23" key="1">
    <citation type="journal article" date="2016" name="Nat. Commun.">
        <title>Thousands of microbial genomes shed light on interconnected biogeochemical processes in an aquifer system.</title>
        <authorList>
            <person name="Anantharaman K."/>
            <person name="Brown C.T."/>
            <person name="Hug L.A."/>
            <person name="Sharon I."/>
            <person name="Castelle C.J."/>
            <person name="Probst A.J."/>
            <person name="Thomas B.C."/>
            <person name="Singh A."/>
            <person name="Wilkins M.J."/>
            <person name="Karaoz U."/>
            <person name="Brodie E.L."/>
            <person name="Williams K.H."/>
            <person name="Hubbard S.S."/>
            <person name="Banfield J.F."/>
        </authorList>
    </citation>
    <scope>NUCLEOTIDE SEQUENCE [LARGE SCALE GENOMIC DNA]</scope>
</reference>
<dbReference type="Gene3D" id="3.40.50.10990">
    <property type="entry name" value="GTP cyclohydrolase II"/>
    <property type="match status" value="1"/>
</dbReference>
<dbReference type="CDD" id="cd00641">
    <property type="entry name" value="GTP_cyclohydro2"/>
    <property type="match status" value="1"/>
</dbReference>
<comment type="pathway">
    <text evidence="5 20">Cofactor biosynthesis; riboflavin biosynthesis; 2-hydroxy-3-oxobutyl phosphate from D-ribulose 5-phosphate: step 1/1.</text>
</comment>
<feature type="binding site" evidence="19">
    <location>
        <position position="359"/>
    </location>
    <ligand>
        <name>GTP</name>
        <dbReference type="ChEBI" id="CHEBI:37565"/>
    </ligand>
</feature>
<evidence type="ECO:0000256" key="8">
    <source>
        <dbReference type="ARBA" id="ARBA00022723"/>
    </source>
</evidence>
<feature type="binding site" evidence="19">
    <location>
        <position position="277"/>
    </location>
    <ligand>
        <name>Zn(2+)</name>
        <dbReference type="ChEBI" id="CHEBI:29105"/>
        <note>catalytic</note>
    </ligand>
</feature>
<dbReference type="NCBIfam" id="NF001591">
    <property type="entry name" value="PRK00393.1"/>
    <property type="match status" value="1"/>
</dbReference>
<keyword evidence="8 20" id="KW-0479">Metal-binding</keyword>
<feature type="site" description="Essential for catalytic activity" evidence="20">
    <location>
        <position position="172"/>
    </location>
</feature>
<dbReference type="EC" id="4.1.99.12" evidence="20"/>
<feature type="binding site" evidence="19">
    <location>
        <position position="280"/>
    </location>
    <ligand>
        <name>GTP</name>
        <dbReference type="ChEBI" id="CHEBI:37565"/>
    </ligand>
</feature>
<dbReference type="PANTHER" id="PTHR21327">
    <property type="entry name" value="GTP CYCLOHYDROLASE II-RELATED"/>
    <property type="match status" value="1"/>
</dbReference>
<dbReference type="Gene3D" id="3.90.870.10">
    <property type="entry name" value="DHBP synthase"/>
    <property type="match status" value="1"/>
</dbReference>
<evidence type="ECO:0000256" key="1">
    <source>
        <dbReference type="ARBA" id="ARBA00000141"/>
    </source>
</evidence>
<feature type="binding site" evidence="19">
    <location>
        <begin position="259"/>
        <end position="263"/>
    </location>
    <ligand>
        <name>GTP</name>
        <dbReference type="ChEBI" id="CHEBI:37565"/>
    </ligand>
</feature>
<evidence type="ECO:0000256" key="9">
    <source>
        <dbReference type="ARBA" id="ARBA00022741"/>
    </source>
</evidence>
<feature type="binding site" evidence="19">
    <location>
        <position position="264"/>
    </location>
    <ligand>
        <name>Zn(2+)</name>
        <dbReference type="ChEBI" id="CHEBI:29105"/>
        <note>catalytic</note>
    </ligand>
</feature>
<comment type="function">
    <text evidence="3 20">Catalyzes the conversion of D-ribulose 5-phosphate to formate and 3,4-dihydroxy-2-butanone 4-phosphate.</text>
</comment>
<evidence type="ECO:0000256" key="11">
    <source>
        <dbReference type="ARBA" id="ARBA00022833"/>
    </source>
</evidence>
<proteinExistence type="inferred from homology"/>
<feature type="binding site" evidence="19">
    <location>
        <position position="324"/>
    </location>
    <ligand>
        <name>GTP</name>
        <dbReference type="ChEBI" id="CHEBI:37565"/>
    </ligand>
</feature>
<keyword evidence="7 20" id="KW-0686">Riboflavin biosynthesis</keyword>
<gene>
    <name evidence="19" type="primary">ribA</name>
    <name evidence="20" type="synonym">ribB</name>
    <name evidence="22" type="ORF">A3J59_04095</name>
</gene>
<comment type="pathway">
    <text evidence="4 19">Cofactor biosynthesis; riboflavin biosynthesis; 5-amino-6-(D-ribitylamino)uracil from GTP: step 1/4.</text>
</comment>
<dbReference type="FunFam" id="3.40.50.10990:FF:000001">
    <property type="entry name" value="Riboflavin biosynthesis protein RibBA"/>
    <property type="match status" value="1"/>
</dbReference>
<evidence type="ECO:0000256" key="17">
    <source>
        <dbReference type="ARBA" id="ARBA00043932"/>
    </source>
</evidence>
<feature type="binding site" evidence="19">
    <location>
        <position position="275"/>
    </location>
    <ligand>
        <name>Zn(2+)</name>
        <dbReference type="ChEBI" id="CHEBI:29105"/>
        <note>catalytic</note>
    </ligand>
</feature>
<evidence type="ECO:0000256" key="20">
    <source>
        <dbReference type="HAMAP-Rule" id="MF_00180"/>
    </source>
</evidence>
<name>A0A1G1YIF2_9BACT</name>
<evidence type="ECO:0000256" key="4">
    <source>
        <dbReference type="ARBA" id="ARBA00004853"/>
    </source>
</evidence>
<keyword evidence="9 19" id="KW-0547">Nucleotide-binding</keyword>
<dbReference type="NCBIfam" id="TIGR00505">
    <property type="entry name" value="ribA"/>
    <property type="match status" value="1"/>
</dbReference>
<evidence type="ECO:0000313" key="23">
    <source>
        <dbReference type="Proteomes" id="UP000177310"/>
    </source>
</evidence>
<comment type="similarity">
    <text evidence="20">Belongs to the DHBP synthase family.</text>
</comment>
<keyword evidence="13 19" id="KW-0342">GTP-binding</keyword>
<dbReference type="InterPro" id="IPR000926">
    <property type="entry name" value="RibA"/>
</dbReference>
<dbReference type="HAMAP" id="MF_00180">
    <property type="entry name" value="RibB"/>
    <property type="match status" value="1"/>
</dbReference>
<comment type="similarity">
    <text evidence="6">In the N-terminal section; belongs to the DHBP synthase family.</text>
</comment>
<evidence type="ECO:0000256" key="15">
    <source>
        <dbReference type="ARBA" id="ARBA00023239"/>
    </source>
</evidence>
<dbReference type="STRING" id="1797542.A3J59_04095"/>
<evidence type="ECO:0000256" key="2">
    <source>
        <dbReference type="ARBA" id="ARBA00001936"/>
    </source>
</evidence>
<feature type="binding site" evidence="20">
    <location>
        <position position="40"/>
    </location>
    <ligand>
        <name>D-ribulose 5-phosphate</name>
        <dbReference type="ChEBI" id="CHEBI:58121"/>
    </ligand>
</feature>
<dbReference type="NCBIfam" id="TIGR00506">
    <property type="entry name" value="ribB"/>
    <property type="match status" value="1"/>
</dbReference>
<dbReference type="Proteomes" id="UP000177310">
    <property type="component" value="Unassembled WGS sequence"/>
</dbReference>
<evidence type="ECO:0000256" key="6">
    <source>
        <dbReference type="ARBA" id="ARBA00005520"/>
    </source>
</evidence>
<feature type="binding site" evidence="20">
    <location>
        <position position="151"/>
    </location>
    <ligand>
        <name>Mg(2+)</name>
        <dbReference type="ChEBI" id="CHEBI:18420"/>
        <label>2</label>
    </ligand>
</feature>
<dbReference type="SUPFAM" id="SSF55821">
    <property type="entry name" value="YrdC/RibB"/>
    <property type="match status" value="1"/>
</dbReference>
<feature type="binding site" evidence="19">
    <location>
        <begin position="302"/>
        <end position="304"/>
    </location>
    <ligand>
        <name>GTP</name>
        <dbReference type="ChEBI" id="CHEBI:37565"/>
    </ligand>
</feature>
<dbReference type="GO" id="GO:0003935">
    <property type="term" value="F:GTP cyclohydrolase II activity"/>
    <property type="evidence" value="ECO:0007669"/>
    <property type="project" value="UniProtKB-UniRule"/>
</dbReference>
<dbReference type="PIRSF" id="PIRSF001259">
    <property type="entry name" value="RibA"/>
    <property type="match status" value="1"/>
</dbReference>
<dbReference type="GO" id="GO:0005525">
    <property type="term" value="F:GTP binding"/>
    <property type="evidence" value="ECO:0007669"/>
    <property type="project" value="UniProtKB-KW"/>
</dbReference>
<feature type="binding site" evidence="19">
    <location>
        <position position="364"/>
    </location>
    <ligand>
        <name>GTP</name>
        <dbReference type="ChEBI" id="CHEBI:37565"/>
    </ligand>
</feature>
<comment type="subunit">
    <text evidence="20">Homodimer.</text>
</comment>
<dbReference type="InterPro" id="IPR000422">
    <property type="entry name" value="DHBP_synthase_RibB"/>
</dbReference>
<feature type="active site" description="Nucleophile" evidence="19">
    <location>
        <position position="338"/>
    </location>
</feature>
<dbReference type="InterPro" id="IPR017945">
    <property type="entry name" value="DHBP_synth_RibB-like_a/b_dom"/>
</dbReference>
<comment type="cofactor">
    <cofactor evidence="20">
        <name>Mg(2+)</name>
        <dbReference type="ChEBI" id="CHEBI:18420"/>
    </cofactor>
    <cofactor evidence="20">
        <name>Mn(2+)</name>
        <dbReference type="ChEBI" id="CHEBI:29035"/>
    </cofactor>
    <text evidence="20">Binds 2 divalent metal cations per subunit. Magnesium or manganese.</text>
</comment>
<evidence type="ECO:0000259" key="21">
    <source>
        <dbReference type="Pfam" id="PF00925"/>
    </source>
</evidence>
<comment type="similarity">
    <text evidence="19">Belongs to the GTP cyclohydrolase II family.</text>
</comment>
<dbReference type="AlphaFoldDB" id="A0A1G1YIF2"/>
<comment type="cofactor">
    <cofactor evidence="19">
        <name>Zn(2+)</name>
        <dbReference type="ChEBI" id="CHEBI:29105"/>
    </cofactor>
    <text evidence="19">Binds 1 zinc ion per subunit.</text>
</comment>
<evidence type="ECO:0000256" key="13">
    <source>
        <dbReference type="ARBA" id="ARBA00023134"/>
    </source>
</evidence>
<accession>A0A1G1YIF2</accession>
<evidence type="ECO:0000256" key="10">
    <source>
        <dbReference type="ARBA" id="ARBA00022801"/>
    </source>
</evidence>
<comment type="caution">
    <text evidence="22">The sequence shown here is derived from an EMBL/GenBank/DDBJ whole genome shotgun (WGS) entry which is preliminary data.</text>
</comment>
<dbReference type="GO" id="GO:0008270">
    <property type="term" value="F:zinc ion binding"/>
    <property type="evidence" value="ECO:0007669"/>
    <property type="project" value="UniProtKB-UniRule"/>
</dbReference>
<protein>
    <recommendedName>
        <fullName evidence="19 20">Multifunctional fusion protein</fullName>
    </recommendedName>
    <domain>
        <recommendedName>
            <fullName evidence="19">GTP cyclohydrolase-2</fullName>
            <ecNumber evidence="19">3.5.4.25</ecNumber>
        </recommendedName>
        <alternativeName>
            <fullName evidence="19">GTP cyclohydrolase II</fullName>
        </alternativeName>
    </domain>
    <domain>
        <recommendedName>
            <fullName evidence="20">3,4-dihydroxy-2-butanone 4-phosphate synthase</fullName>
            <shortName evidence="20">DHBP synthase</shortName>
            <ecNumber evidence="20">4.1.99.12</ecNumber>
        </recommendedName>
    </domain>
</protein>
<dbReference type="InterPro" id="IPR036144">
    <property type="entry name" value="RibA-like_sf"/>
</dbReference>
<feature type="domain" description="GTP cyclohydrolase II" evidence="21">
    <location>
        <begin position="218"/>
        <end position="378"/>
    </location>
</feature>
<feature type="site" description="Essential for catalytic activity" evidence="20">
    <location>
        <position position="134"/>
    </location>
</feature>
<evidence type="ECO:0000313" key="22">
    <source>
        <dbReference type="EMBL" id="OGY52069.1"/>
    </source>
</evidence>
<dbReference type="UniPathway" id="UPA00275">
    <property type="reaction ID" value="UER00399"/>
</dbReference>
<keyword evidence="14 20" id="KW-0464">Manganese</keyword>
<dbReference type="EC" id="3.5.4.25" evidence="19"/>
<dbReference type="GO" id="GO:0005829">
    <property type="term" value="C:cytosol"/>
    <property type="evidence" value="ECO:0007669"/>
    <property type="project" value="TreeGrafter"/>
</dbReference>
<comment type="catalytic activity">
    <reaction evidence="18 19">
        <text>GTP + 4 H2O = 2,5-diamino-6-hydroxy-4-(5-phosphoribosylamino)-pyrimidine + formate + 2 phosphate + 3 H(+)</text>
        <dbReference type="Rhea" id="RHEA:23704"/>
        <dbReference type="ChEBI" id="CHEBI:15377"/>
        <dbReference type="ChEBI" id="CHEBI:15378"/>
        <dbReference type="ChEBI" id="CHEBI:15740"/>
        <dbReference type="ChEBI" id="CHEBI:37565"/>
        <dbReference type="ChEBI" id="CHEBI:43474"/>
        <dbReference type="ChEBI" id="CHEBI:58614"/>
        <dbReference type="EC" id="3.5.4.25"/>
    </reaction>
</comment>
<evidence type="ECO:0000256" key="7">
    <source>
        <dbReference type="ARBA" id="ARBA00022619"/>
    </source>
</evidence>
<sequence>MDYRLPSLTMATTIEQAIKDLQAGKMVVVVDDAGRENEADLVMAAAKVSPPAINFMITQARGLVCLALTAERAAALALPLMTPDNSSKFKTNFTVSIEAAQGISTGISAEDRSRTIAAAINPRAKPEDLARPGHVFPLVSHEHGVLGRPGHTEAAVDLMRLAGLAEAGVICEILDDEGRSARGQDLKSFAATHRLTLISVEDVRRHRLATEALAKRLTTTSLPTTFGLFNLLLYKDVITGQEHLALTLGDVTATDVLCRVHSRCVTGDVFGSRRCDCQQQLHAAMTSVQQTGRGIILYLDQEGRGIGLTKKIAAYALQDQGVDTVEANQQLGHQPDERHYWIAASILKDLGVRSIELLTNNPQKVNELVACGLAVMRRPLAIEQTPDNSRYLRTKKEKLGHWL</sequence>
<dbReference type="EMBL" id="MHIL01000010">
    <property type="protein sequence ID" value="OGY52069.1"/>
    <property type="molecule type" value="Genomic_DNA"/>
</dbReference>
<comment type="cofactor">
    <cofactor evidence="2">
        <name>Mn(2+)</name>
        <dbReference type="ChEBI" id="CHEBI:29035"/>
    </cofactor>
</comment>
<feature type="active site" description="Proton acceptor" evidence="19">
    <location>
        <position position="336"/>
    </location>
</feature>
<evidence type="ECO:0000256" key="5">
    <source>
        <dbReference type="ARBA" id="ARBA00004904"/>
    </source>
</evidence>
<keyword evidence="15 20" id="KW-0456">Lyase</keyword>
<dbReference type="GO" id="GO:0008686">
    <property type="term" value="F:3,4-dihydroxy-2-butanone-4-phosphate synthase activity"/>
    <property type="evidence" value="ECO:0007669"/>
    <property type="project" value="UniProtKB-UniRule"/>
</dbReference>
<dbReference type="SUPFAM" id="SSF142695">
    <property type="entry name" value="RibA-like"/>
    <property type="match status" value="1"/>
</dbReference>
<dbReference type="Pfam" id="PF00926">
    <property type="entry name" value="DHBP_synthase"/>
    <property type="match status" value="1"/>
</dbReference>
<dbReference type="GO" id="GO:0000287">
    <property type="term" value="F:magnesium ion binding"/>
    <property type="evidence" value="ECO:0007669"/>
    <property type="project" value="UniProtKB-UniRule"/>
</dbReference>
<evidence type="ECO:0000256" key="19">
    <source>
        <dbReference type="HAMAP-Rule" id="MF_00179"/>
    </source>
</evidence>
<dbReference type="GO" id="GO:0009231">
    <property type="term" value="P:riboflavin biosynthetic process"/>
    <property type="evidence" value="ECO:0007669"/>
    <property type="project" value="UniProtKB-UniRule"/>
</dbReference>
<comment type="catalytic activity">
    <reaction evidence="1 20">
        <text>D-ribulose 5-phosphate = (2S)-2-hydroxy-3-oxobutyl phosphate + formate + H(+)</text>
        <dbReference type="Rhea" id="RHEA:18457"/>
        <dbReference type="ChEBI" id="CHEBI:15378"/>
        <dbReference type="ChEBI" id="CHEBI:15740"/>
        <dbReference type="ChEBI" id="CHEBI:58121"/>
        <dbReference type="ChEBI" id="CHEBI:58830"/>
        <dbReference type="EC" id="4.1.99.12"/>
    </reaction>
</comment>
<evidence type="ECO:0000256" key="12">
    <source>
        <dbReference type="ARBA" id="ARBA00022842"/>
    </source>
</evidence>
<keyword evidence="10 19" id="KW-0378">Hydrolase</keyword>
<evidence type="ECO:0000256" key="14">
    <source>
        <dbReference type="ARBA" id="ARBA00023211"/>
    </source>
</evidence>
<dbReference type="PANTHER" id="PTHR21327:SF18">
    <property type="entry name" value="3,4-DIHYDROXY-2-BUTANONE 4-PHOSPHATE SYNTHASE"/>
    <property type="match status" value="1"/>
</dbReference>
<evidence type="ECO:0000256" key="16">
    <source>
        <dbReference type="ARBA" id="ARBA00023268"/>
    </source>
</evidence>
<organism evidence="22 23">
    <name type="scientific">Candidatus Buchananbacteria bacterium RIFCSPHIGHO2_02_FULL_56_16</name>
    <dbReference type="NCBI Taxonomy" id="1797542"/>
    <lineage>
        <taxon>Bacteria</taxon>
        <taxon>Candidatus Buchananiibacteriota</taxon>
    </lineage>
</organism>
<feature type="binding site" evidence="20">
    <location>
        <position position="36"/>
    </location>
    <ligand>
        <name>Mg(2+)</name>
        <dbReference type="ChEBI" id="CHEBI:18420"/>
        <label>1</label>
    </ligand>
</feature>
<feature type="binding site" evidence="20">
    <location>
        <begin position="35"/>
        <end position="36"/>
    </location>
    <ligand>
        <name>D-ribulose 5-phosphate</name>
        <dbReference type="ChEBI" id="CHEBI:58121"/>
    </ligand>
</feature>
<dbReference type="Pfam" id="PF00925">
    <property type="entry name" value="GTP_cyclohydro2"/>
    <property type="match status" value="1"/>
</dbReference>
<feature type="binding site" evidence="20">
    <location>
        <begin position="148"/>
        <end position="152"/>
    </location>
    <ligand>
        <name>D-ribulose 5-phosphate</name>
        <dbReference type="ChEBI" id="CHEBI:58121"/>
    </ligand>
</feature>
<dbReference type="HAMAP" id="MF_00179">
    <property type="entry name" value="RibA"/>
    <property type="match status" value="1"/>
</dbReference>
<keyword evidence="11 19" id="KW-0862">Zinc</keyword>
<keyword evidence="12 20" id="KW-0460">Magnesium</keyword>
<feature type="binding site" evidence="20">
    <location>
        <position position="36"/>
    </location>
    <ligand>
        <name>Mg(2+)</name>
        <dbReference type="ChEBI" id="CHEBI:18420"/>
        <label>2</label>
    </ligand>
</feature>
<evidence type="ECO:0000256" key="3">
    <source>
        <dbReference type="ARBA" id="ARBA00002284"/>
    </source>
</evidence>
<dbReference type="GO" id="GO:0030145">
    <property type="term" value="F:manganese ion binding"/>
    <property type="evidence" value="ECO:0007669"/>
    <property type="project" value="UniProtKB-UniRule"/>
</dbReference>
<dbReference type="InterPro" id="IPR032677">
    <property type="entry name" value="GTP_cyclohydro_II"/>
</dbReference>
<dbReference type="FunFam" id="3.90.870.10:FF:000001">
    <property type="entry name" value="Riboflavin biosynthesis protein RibBA"/>
    <property type="match status" value="1"/>
</dbReference>